<dbReference type="Proteomes" id="UP000753908">
    <property type="component" value="Unassembled WGS sequence"/>
</dbReference>
<evidence type="ECO:0000313" key="2">
    <source>
        <dbReference type="Proteomes" id="UP000753908"/>
    </source>
</evidence>
<dbReference type="AlphaFoldDB" id="A0A951U9D2"/>
<dbReference type="EMBL" id="JAHHIF010000010">
    <property type="protein sequence ID" value="MBW4544755.1"/>
    <property type="molecule type" value="Genomic_DNA"/>
</dbReference>
<organism evidence="1 2">
    <name type="scientific">Symplocastrum torsivum CPER-KK1</name>
    <dbReference type="NCBI Taxonomy" id="450513"/>
    <lineage>
        <taxon>Bacteria</taxon>
        <taxon>Bacillati</taxon>
        <taxon>Cyanobacteriota</taxon>
        <taxon>Cyanophyceae</taxon>
        <taxon>Oscillatoriophycideae</taxon>
        <taxon>Oscillatoriales</taxon>
        <taxon>Microcoleaceae</taxon>
        <taxon>Symplocastrum</taxon>
    </lineage>
</organism>
<reference evidence="1" key="1">
    <citation type="submission" date="2021-05" db="EMBL/GenBank/DDBJ databases">
        <authorList>
            <person name="Pietrasiak N."/>
            <person name="Ward R."/>
            <person name="Stajich J.E."/>
            <person name="Kurbessoian T."/>
        </authorList>
    </citation>
    <scope>NUCLEOTIDE SEQUENCE</scope>
    <source>
        <strain evidence="1">CPER-KK1</strain>
    </source>
</reference>
<comment type="caution">
    <text evidence="1">The sequence shown here is derived from an EMBL/GenBank/DDBJ whole genome shotgun (WGS) entry which is preliminary data.</text>
</comment>
<sequence length="81" mass="9373">MPMLKLTVGQVIELVKQLPQEDKYAVLHAINPDIDARMEDKLEREKEQQLRAVSAKRGLDWDKLSEDDQEVIAKNLLQKSM</sequence>
<accession>A0A951U9D2</accession>
<reference evidence="1" key="2">
    <citation type="journal article" date="2022" name="Microbiol. Resour. Announc.">
        <title>Metagenome Sequencing to Explore Phylogenomics of Terrestrial Cyanobacteria.</title>
        <authorList>
            <person name="Ward R.D."/>
            <person name="Stajich J.E."/>
            <person name="Johansen J.R."/>
            <person name="Huntemann M."/>
            <person name="Clum A."/>
            <person name="Foster B."/>
            <person name="Foster B."/>
            <person name="Roux S."/>
            <person name="Palaniappan K."/>
            <person name="Varghese N."/>
            <person name="Mukherjee S."/>
            <person name="Reddy T.B.K."/>
            <person name="Daum C."/>
            <person name="Copeland A."/>
            <person name="Chen I.A."/>
            <person name="Ivanova N.N."/>
            <person name="Kyrpides N.C."/>
            <person name="Shapiro N."/>
            <person name="Eloe-Fadrosh E.A."/>
            <person name="Pietrasiak N."/>
        </authorList>
    </citation>
    <scope>NUCLEOTIDE SEQUENCE</scope>
    <source>
        <strain evidence="1">CPER-KK1</strain>
    </source>
</reference>
<gene>
    <name evidence="1" type="ORF">KME25_09990</name>
</gene>
<proteinExistence type="predicted"/>
<protein>
    <submittedName>
        <fullName evidence="1">Uncharacterized protein</fullName>
    </submittedName>
</protein>
<evidence type="ECO:0000313" key="1">
    <source>
        <dbReference type="EMBL" id="MBW4544755.1"/>
    </source>
</evidence>
<name>A0A951U9D2_9CYAN</name>